<sequence length="45" mass="5096">MEGRKILGNDHFFDYGAVINTYNFDVLTSLLLSLLLEMLLFISTG</sequence>
<keyword evidence="1" id="KW-0812">Transmembrane</keyword>
<dbReference type="Proteomes" id="UP000053051">
    <property type="component" value="Unassembled WGS sequence"/>
</dbReference>
<organism evidence="2 3">
    <name type="scientific">Richelia intracellularis HH01</name>
    <dbReference type="NCBI Taxonomy" id="1165094"/>
    <lineage>
        <taxon>Bacteria</taxon>
        <taxon>Bacillati</taxon>
        <taxon>Cyanobacteriota</taxon>
        <taxon>Cyanophyceae</taxon>
        <taxon>Nostocales</taxon>
        <taxon>Nostocaceae</taxon>
        <taxon>Richelia</taxon>
    </lineage>
</organism>
<evidence type="ECO:0000313" key="2">
    <source>
        <dbReference type="EMBL" id="CCH66424.1"/>
    </source>
</evidence>
<accession>M1WQJ8</accession>
<keyword evidence="1" id="KW-1133">Transmembrane helix</keyword>
<evidence type="ECO:0000313" key="3">
    <source>
        <dbReference type="Proteomes" id="UP000053051"/>
    </source>
</evidence>
<proteinExistence type="predicted"/>
<comment type="caution">
    <text evidence="2">The sequence shown here is derived from an EMBL/GenBank/DDBJ whole genome shotgun (WGS) entry which is preliminary data.</text>
</comment>
<evidence type="ECO:0000256" key="1">
    <source>
        <dbReference type="SAM" id="Phobius"/>
    </source>
</evidence>
<dbReference type="EMBL" id="CAIY01000012">
    <property type="protein sequence ID" value="CCH66424.1"/>
    <property type="molecule type" value="Genomic_DNA"/>
</dbReference>
<reference evidence="2 3" key="1">
    <citation type="submission" date="2012-05" db="EMBL/GenBank/DDBJ databases">
        <authorList>
            <person name="Hilton J."/>
        </authorList>
    </citation>
    <scope>NUCLEOTIDE SEQUENCE [LARGE SCALE GENOMIC DNA]</scope>
    <source>
        <strain evidence="2 3">HH01</strain>
    </source>
</reference>
<reference evidence="3" key="2">
    <citation type="submission" date="2016-01" db="EMBL/GenBank/DDBJ databases">
        <title>Diatom-associated endosymboitic cyanobacterium lacks core nitrogen metabolism enzymes.</title>
        <authorList>
            <person name="Hilton J.A."/>
            <person name="Foster R.A."/>
            <person name="Tripp H.J."/>
            <person name="Carter B.J."/>
            <person name="Zehr J.P."/>
            <person name="Villareal T.A."/>
        </authorList>
    </citation>
    <scope>NUCLEOTIDE SEQUENCE [LARGE SCALE GENOMIC DNA]</scope>
    <source>
        <strain evidence="3">HH01</strain>
    </source>
</reference>
<feature type="transmembrane region" description="Helical" evidence="1">
    <location>
        <begin position="22"/>
        <end position="42"/>
    </location>
</feature>
<keyword evidence="1" id="KW-0472">Membrane</keyword>
<dbReference type="AlphaFoldDB" id="M1WQJ8"/>
<keyword evidence="3" id="KW-1185">Reference proteome</keyword>
<protein>
    <submittedName>
        <fullName evidence="2">Uncharacterized protein</fullName>
    </submittedName>
</protein>
<name>M1WQJ8_9NOST</name>
<gene>
    <name evidence="2" type="ORF">RINTHH_2690</name>
</gene>